<accession>A0AAD5QHF5</accession>
<dbReference type="InterPro" id="IPR023214">
    <property type="entry name" value="HAD_sf"/>
</dbReference>
<gene>
    <name evidence="1" type="ORF">KIN20_003455</name>
</gene>
<reference evidence="1" key="1">
    <citation type="submission" date="2021-06" db="EMBL/GenBank/DDBJ databases">
        <title>Parelaphostrongylus tenuis whole genome reference sequence.</title>
        <authorList>
            <person name="Garwood T.J."/>
            <person name="Larsen P.A."/>
            <person name="Fountain-Jones N.M."/>
            <person name="Garbe J.R."/>
            <person name="Macchietto M.G."/>
            <person name="Kania S.A."/>
            <person name="Gerhold R.W."/>
            <person name="Richards J.E."/>
            <person name="Wolf T.M."/>
        </authorList>
    </citation>
    <scope>NUCLEOTIDE SEQUENCE</scope>
    <source>
        <strain evidence="1">MNPRO001-30</strain>
        <tissue evidence="1">Meninges</tissue>
    </source>
</reference>
<dbReference type="Proteomes" id="UP001196413">
    <property type="component" value="Unassembled WGS sequence"/>
</dbReference>
<dbReference type="InterPro" id="IPR052898">
    <property type="entry name" value="ACAD10-like"/>
</dbReference>
<organism evidence="1 2">
    <name type="scientific">Parelaphostrongylus tenuis</name>
    <name type="common">Meningeal worm</name>
    <dbReference type="NCBI Taxonomy" id="148309"/>
    <lineage>
        <taxon>Eukaryota</taxon>
        <taxon>Metazoa</taxon>
        <taxon>Ecdysozoa</taxon>
        <taxon>Nematoda</taxon>
        <taxon>Chromadorea</taxon>
        <taxon>Rhabditida</taxon>
        <taxon>Rhabditina</taxon>
        <taxon>Rhabditomorpha</taxon>
        <taxon>Strongyloidea</taxon>
        <taxon>Metastrongylidae</taxon>
        <taxon>Parelaphostrongylus</taxon>
    </lineage>
</organism>
<proteinExistence type="predicted"/>
<comment type="caution">
    <text evidence="1">The sequence shown here is derived from an EMBL/GenBank/DDBJ whole genome shotgun (WGS) entry which is preliminary data.</text>
</comment>
<evidence type="ECO:0000313" key="2">
    <source>
        <dbReference type="Proteomes" id="UP001196413"/>
    </source>
</evidence>
<sequence>MPAVYLSVLTGVMHRTPKLANIHVLVDRNGLILGPISGTKSEMVIKAVVFDMGGVLIPAPTNLVKDLEEKNGFPPGSLVSIFQKLTNYEHFKALEKGEITGEDFDSLFTDLYNKEHGTTRGTISLATAVAHLYPTMKMIPEMEQIIKDLRAVGCMTIPSDKQLLC</sequence>
<dbReference type="AlphaFoldDB" id="A0AAD5QHF5"/>
<dbReference type="PANTHER" id="PTHR47829:SF1">
    <property type="entry name" value="HAD FAMILY PHOSPHATASE"/>
    <property type="match status" value="1"/>
</dbReference>
<protein>
    <submittedName>
        <fullName evidence="1">Uncharacterized protein</fullName>
    </submittedName>
</protein>
<name>A0AAD5QHF5_PARTN</name>
<dbReference type="SUPFAM" id="SSF56784">
    <property type="entry name" value="HAD-like"/>
    <property type="match status" value="1"/>
</dbReference>
<dbReference type="InterPro" id="IPR036412">
    <property type="entry name" value="HAD-like_sf"/>
</dbReference>
<dbReference type="PANTHER" id="PTHR47829">
    <property type="entry name" value="HYDROLASE, PUTATIVE (AFU_ORTHOLOGUE AFUA_1G12880)-RELATED"/>
    <property type="match status" value="1"/>
</dbReference>
<evidence type="ECO:0000313" key="1">
    <source>
        <dbReference type="EMBL" id="KAJ1348205.1"/>
    </source>
</evidence>
<dbReference type="EMBL" id="JAHQIW010000451">
    <property type="protein sequence ID" value="KAJ1348205.1"/>
    <property type="molecule type" value="Genomic_DNA"/>
</dbReference>
<keyword evidence="2" id="KW-1185">Reference proteome</keyword>
<dbReference type="Gene3D" id="3.40.50.1000">
    <property type="entry name" value="HAD superfamily/HAD-like"/>
    <property type="match status" value="1"/>
</dbReference>